<evidence type="ECO:0000256" key="1">
    <source>
        <dbReference type="SAM" id="MobiDB-lite"/>
    </source>
</evidence>
<keyword evidence="3" id="KW-1185">Reference proteome</keyword>
<organism evidence="2 3">
    <name type="scientific">Aliterella atlantica CENA595</name>
    <dbReference type="NCBI Taxonomy" id="1618023"/>
    <lineage>
        <taxon>Bacteria</taxon>
        <taxon>Bacillati</taxon>
        <taxon>Cyanobacteriota</taxon>
        <taxon>Cyanophyceae</taxon>
        <taxon>Chroococcidiopsidales</taxon>
        <taxon>Aliterellaceae</taxon>
        <taxon>Aliterella</taxon>
    </lineage>
</organism>
<dbReference type="Pfam" id="PF05258">
    <property type="entry name" value="DciA"/>
    <property type="match status" value="1"/>
</dbReference>
<evidence type="ECO:0000313" key="3">
    <source>
        <dbReference type="Proteomes" id="UP000032452"/>
    </source>
</evidence>
<evidence type="ECO:0000313" key="2">
    <source>
        <dbReference type="EMBL" id="KJH72273.1"/>
    </source>
</evidence>
<reference evidence="2 3" key="1">
    <citation type="submission" date="2015-02" db="EMBL/GenBank/DDBJ databases">
        <title>Draft genome of a novel marine cyanobacterium (Chroococcales) isolated from South Atlantic Ocean.</title>
        <authorList>
            <person name="Rigonato J."/>
            <person name="Alvarenga D.O."/>
            <person name="Branco L.H."/>
            <person name="Varani A.M."/>
            <person name="Brandini F.P."/>
            <person name="Fiore M.F."/>
        </authorList>
    </citation>
    <scope>NUCLEOTIDE SEQUENCE [LARGE SCALE GENOMIC DNA]</scope>
    <source>
        <strain evidence="2 3">CENA595</strain>
    </source>
</reference>
<feature type="compositionally biased region" description="Polar residues" evidence="1">
    <location>
        <begin position="103"/>
        <end position="122"/>
    </location>
</feature>
<accession>A0A0D8ZU29</accession>
<feature type="region of interest" description="Disordered" evidence="1">
    <location>
        <begin position="103"/>
        <end position="123"/>
    </location>
</feature>
<proteinExistence type="predicted"/>
<comment type="caution">
    <text evidence="2">The sequence shown here is derived from an EMBL/GenBank/DDBJ whole genome shotgun (WGS) entry which is preliminary data.</text>
</comment>
<dbReference type="PATRIC" id="fig|1618023.3.peg.3189"/>
<name>A0A0D8ZU29_9CYAN</name>
<dbReference type="RefSeq" id="WP_045054034.1">
    <property type="nucleotide sequence ID" value="NZ_CAWMDP010000038.1"/>
</dbReference>
<dbReference type="EMBL" id="JYON01000006">
    <property type="protein sequence ID" value="KJH72273.1"/>
    <property type="molecule type" value="Genomic_DNA"/>
</dbReference>
<sequence length="177" mass="19921">MSFNSLDRVLRAIAQQTNLQQQPIQLALKYWAEAVGEVVAAHTQLLSIQRDVLWVATSSASWAQTLTFERQRILAKLNQKLPSPLTDIRFSTAQWQRNQATYTQEVSGRNHPSSFPAASQTAIKGKCPDPRSAFAQWVKTTQERSHNLPLCPQCQSPTPPGELERWQVCCLCAAKEF</sequence>
<dbReference type="InterPro" id="IPR007922">
    <property type="entry name" value="DciA-like"/>
</dbReference>
<dbReference type="OrthoDB" id="511752at2"/>
<dbReference type="STRING" id="1618023.UH38_07545"/>
<dbReference type="PANTHER" id="PTHR36456:SF1">
    <property type="entry name" value="UPF0232 PROTEIN SCO3875"/>
    <property type="match status" value="1"/>
</dbReference>
<protein>
    <submittedName>
        <fullName evidence="2">RNA-binding protein containing Zn ribbon</fullName>
    </submittedName>
</protein>
<dbReference type="PANTHER" id="PTHR36456">
    <property type="entry name" value="UPF0232 PROTEIN SCO3875"/>
    <property type="match status" value="1"/>
</dbReference>
<dbReference type="Proteomes" id="UP000032452">
    <property type="component" value="Unassembled WGS sequence"/>
</dbReference>
<dbReference type="AlphaFoldDB" id="A0A0D8ZU29"/>
<gene>
    <name evidence="2" type="ORF">UH38_07545</name>
</gene>